<keyword evidence="1" id="KW-0472">Membrane</keyword>
<dbReference type="Pfam" id="PF13398">
    <property type="entry name" value="Peptidase_M50B"/>
    <property type="match status" value="1"/>
</dbReference>
<feature type="transmembrane region" description="Helical" evidence="1">
    <location>
        <begin position="220"/>
        <end position="242"/>
    </location>
</feature>
<accession>A0A975SZU2</accession>
<feature type="transmembrane region" description="Helical" evidence="1">
    <location>
        <begin position="174"/>
        <end position="192"/>
    </location>
</feature>
<dbReference type="KEGG" id="nps:KRR39_23640"/>
<keyword evidence="1" id="KW-1133">Transmembrane helix</keyword>
<dbReference type="Proteomes" id="UP000683575">
    <property type="component" value="Chromosome"/>
</dbReference>
<reference evidence="2" key="1">
    <citation type="submission" date="2021-06" db="EMBL/GenBank/DDBJ databases">
        <title>Complete genome sequence of Nocardioides sp. G188.</title>
        <authorList>
            <person name="Im W.-T."/>
        </authorList>
    </citation>
    <scope>NUCLEOTIDE SEQUENCE</scope>
    <source>
        <strain evidence="2">G188</strain>
    </source>
</reference>
<gene>
    <name evidence="2" type="ORF">KRR39_23640</name>
</gene>
<organism evidence="2 3">
    <name type="scientific">Nocardioides panacis</name>
    <dbReference type="NCBI Taxonomy" id="2849501"/>
    <lineage>
        <taxon>Bacteria</taxon>
        <taxon>Bacillati</taxon>
        <taxon>Actinomycetota</taxon>
        <taxon>Actinomycetes</taxon>
        <taxon>Propionibacteriales</taxon>
        <taxon>Nocardioidaceae</taxon>
        <taxon>Nocardioides</taxon>
    </lineage>
</organism>
<feature type="transmembrane region" description="Helical" evidence="1">
    <location>
        <begin position="125"/>
        <end position="142"/>
    </location>
</feature>
<name>A0A975SZU2_9ACTN</name>
<dbReference type="EMBL" id="CP077062">
    <property type="protein sequence ID" value="QWZ08268.1"/>
    <property type="molecule type" value="Genomic_DNA"/>
</dbReference>
<evidence type="ECO:0000313" key="2">
    <source>
        <dbReference type="EMBL" id="QWZ08268.1"/>
    </source>
</evidence>
<feature type="transmembrane region" description="Helical" evidence="1">
    <location>
        <begin position="26"/>
        <end position="45"/>
    </location>
</feature>
<protein>
    <submittedName>
        <fullName evidence="2">M50 family metallopeptidase</fullName>
    </submittedName>
</protein>
<evidence type="ECO:0000313" key="3">
    <source>
        <dbReference type="Proteomes" id="UP000683575"/>
    </source>
</evidence>
<keyword evidence="3" id="KW-1185">Reference proteome</keyword>
<evidence type="ECO:0000256" key="1">
    <source>
        <dbReference type="SAM" id="Phobius"/>
    </source>
</evidence>
<feature type="transmembrane region" description="Helical" evidence="1">
    <location>
        <begin position="149"/>
        <end position="168"/>
    </location>
</feature>
<dbReference type="InterPro" id="IPR049500">
    <property type="entry name" value="Peptidase_M50B-like"/>
</dbReference>
<sequence>MRGVSAPGTGSVVGDVWDQVTTASPVPSAGLVLAAAAVALVLVLVPGAWRRTRHLVTIAHEGAHGVAALLSGRRLAGIRLHSDTSGLTVSKGRSSGPGMVLTAGAGYVGPALVGLGAAYLLSRGYAVGVLWALLVLLALLLLQIRNFFGLWSVLLAGGGLFAVTWWAGDGVQLVVAYVVTWFLLLAAPRPVVELQQERRRGRARSSDADVLARLTRVPGVLWVGGFLLGIAGCLLLGGSLLVRLP</sequence>
<keyword evidence="1" id="KW-0812">Transmembrane</keyword>
<feature type="transmembrane region" description="Helical" evidence="1">
    <location>
        <begin position="100"/>
        <end position="119"/>
    </location>
</feature>
<dbReference type="AlphaFoldDB" id="A0A975SZU2"/>
<proteinExistence type="predicted"/>